<dbReference type="Proteomes" id="UP001165190">
    <property type="component" value="Unassembled WGS sequence"/>
</dbReference>
<organism evidence="2 3">
    <name type="scientific">Hibiscus trionum</name>
    <name type="common">Flower of an hour</name>
    <dbReference type="NCBI Taxonomy" id="183268"/>
    <lineage>
        <taxon>Eukaryota</taxon>
        <taxon>Viridiplantae</taxon>
        <taxon>Streptophyta</taxon>
        <taxon>Embryophyta</taxon>
        <taxon>Tracheophyta</taxon>
        <taxon>Spermatophyta</taxon>
        <taxon>Magnoliopsida</taxon>
        <taxon>eudicotyledons</taxon>
        <taxon>Gunneridae</taxon>
        <taxon>Pentapetalae</taxon>
        <taxon>rosids</taxon>
        <taxon>malvids</taxon>
        <taxon>Malvales</taxon>
        <taxon>Malvaceae</taxon>
        <taxon>Malvoideae</taxon>
        <taxon>Hibiscus</taxon>
    </lineage>
</organism>
<protein>
    <recommendedName>
        <fullName evidence="4">Poly polymerase</fullName>
    </recommendedName>
</protein>
<keyword evidence="3" id="KW-1185">Reference proteome</keyword>
<accession>A0A9W7IUN2</accession>
<evidence type="ECO:0000256" key="1">
    <source>
        <dbReference type="SAM" id="MobiDB-lite"/>
    </source>
</evidence>
<evidence type="ECO:0008006" key="4">
    <source>
        <dbReference type="Google" id="ProtNLM"/>
    </source>
</evidence>
<proteinExistence type="predicted"/>
<reference evidence="2" key="1">
    <citation type="submission" date="2023-05" db="EMBL/GenBank/DDBJ databases">
        <title>Genome and transcriptome analyses reveal genes involved in the formation of fine ridges on petal epidermal cells in Hibiscus trionum.</title>
        <authorList>
            <person name="Koshimizu S."/>
            <person name="Masuda S."/>
            <person name="Ishii T."/>
            <person name="Shirasu K."/>
            <person name="Hoshino A."/>
            <person name="Arita M."/>
        </authorList>
    </citation>
    <scope>NUCLEOTIDE SEQUENCE</scope>
    <source>
        <strain evidence="2">Hamamatsu line</strain>
    </source>
</reference>
<feature type="region of interest" description="Disordered" evidence="1">
    <location>
        <begin position="149"/>
        <end position="177"/>
    </location>
</feature>
<name>A0A9W7IUN2_HIBTR</name>
<sequence>MGACFSSDGLDLISESTHRPTANVVSVNGDLHKYSLPVFVSQVLHAEAALSSSSSSSSSSTIFLCNSDSLSYDEYIPALDADDQLQDNQIYFVLPISKLQHRLASKDMAALAVKASLAMGNDSKNDSNRRKKARISPVMVVAAAELASGSVGPPSAAKSFAKPQPRQPGMSRSGSIRKLQRYTSRRAKLAVRSFKLRLSTIYEGSVL</sequence>
<dbReference type="InterPro" id="IPR025322">
    <property type="entry name" value="PADRE_dom"/>
</dbReference>
<dbReference type="PANTHER" id="PTHR33052">
    <property type="entry name" value="DUF4228 DOMAIN PROTEIN-RELATED"/>
    <property type="match status" value="1"/>
</dbReference>
<dbReference type="OrthoDB" id="693945at2759"/>
<gene>
    <name evidence="2" type="ORF">HRI_003950300</name>
</gene>
<evidence type="ECO:0000313" key="2">
    <source>
        <dbReference type="EMBL" id="GMJ02811.1"/>
    </source>
</evidence>
<comment type="caution">
    <text evidence="2">The sequence shown here is derived from an EMBL/GenBank/DDBJ whole genome shotgun (WGS) entry which is preliminary data.</text>
</comment>
<dbReference type="EMBL" id="BSYR01000036">
    <property type="protein sequence ID" value="GMJ02811.1"/>
    <property type="molecule type" value="Genomic_DNA"/>
</dbReference>
<dbReference type="Pfam" id="PF14009">
    <property type="entry name" value="PADRE"/>
    <property type="match status" value="1"/>
</dbReference>
<dbReference type="AlphaFoldDB" id="A0A9W7IUN2"/>
<evidence type="ECO:0000313" key="3">
    <source>
        <dbReference type="Proteomes" id="UP001165190"/>
    </source>
</evidence>